<evidence type="ECO:0000313" key="3">
    <source>
        <dbReference type="EMBL" id="KAL2471866.1"/>
    </source>
</evidence>
<organism evidence="3 4">
    <name type="scientific">Abeliophyllum distichum</name>
    <dbReference type="NCBI Taxonomy" id="126358"/>
    <lineage>
        <taxon>Eukaryota</taxon>
        <taxon>Viridiplantae</taxon>
        <taxon>Streptophyta</taxon>
        <taxon>Embryophyta</taxon>
        <taxon>Tracheophyta</taxon>
        <taxon>Spermatophyta</taxon>
        <taxon>Magnoliopsida</taxon>
        <taxon>eudicotyledons</taxon>
        <taxon>Gunneridae</taxon>
        <taxon>Pentapetalae</taxon>
        <taxon>asterids</taxon>
        <taxon>lamiids</taxon>
        <taxon>Lamiales</taxon>
        <taxon>Oleaceae</taxon>
        <taxon>Forsythieae</taxon>
        <taxon>Abeliophyllum</taxon>
    </lineage>
</organism>
<comment type="caution">
    <text evidence="3">The sequence shown here is derived from an EMBL/GenBank/DDBJ whole genome shotgun (WGS) entry which is preliminary data.</text>
</comment>
<evidence type="ECO:0000313" key="4">
    <source>
        <dbReference type="Proteomes" id="UP001604336"/>
    </source>
</evidence>
<name>A0ABD1QAZ0_9LAMI</name>
<keyword evidence="4" id="KW-1185">Reference proteome</keyword>
<dbReference type="AlphaFoldDB" id="A0ABD1QAZ0"/>
<proteinExistence type="predicted"/>
<dbReference type="InterPro" id="IPR018289">
    <property type="entry name" value="MULE_transposase_dom"/>
</dbReference>
<feature type="domain" description="MULE transposase" evidence="2">
    <location>
        <begin position="228"/>
        <end position="284"/>
    </location>
</feature>
<dbReference type="EMBL" id="JBFOLK010000012">
    <property type="protein sequence ID" value="KAL2471866.1"/>
    <property type="molecule type" value="Genomic_DNA"/>
</dbReference>
<dbReference type="Proteomes" id="UP001604336">
    <property type="component" value="Unassembled WGS sequence"/>
</dbReference>
<protein>
    <submittedName>
        <fullName evidence="3">Protein FAR1-RELATED SEQUENCE 5</fullName>
    </submittedName>
</protein>
<dbReference type="PANTHER" id="PTHR47718">
    <property type="entry name" value="OS01G0519700 PROTEIN"/>
    <property type="match status" value="1"/>
</dbReference>
<reference evidence="4" key="1">
    <citation type="submission" date="2024-07" db="EMBL/GenBank/DDBJ databases">
        <title>Two chromosome-level genome assemblies of Korean endemic species Abeliophyllum distichum and Forsythia ovata (Oleaceae).</title>
        <authorList>
            <person name="Jang H."/>
        </authorList>
    </citation>
    <scope>NUCLEOTIDE SEQUENCE [LARGE SCALE GENOMIC DNA]</scope>
</reference>
<gene>
    <name evidence="3" type="ORF">Adt_40002</name>
</gene>
<sequence length="476" mass="54580">MVDSCMGYSNALTLAYLAPILDDRKESGRGGEELRKRKSRKGDDGVVKNVTFTCSRKGRRTNNTSTSLKPQLTIQLGCKARATAVSDASRSWRITKVQLEHNHKTSPSKPTLYQCNRQLSDNVKRKVEVNDIDGIPLHKRYNSVVVEVGGYEQMTFIEKDCRNYIDKARRLRLVEGDAQALQCYFSKIQSQCPGFYFSVDLDEECRLRNVFWADNRCKEAYKEFGDAVTFDTTYLTNRYDMLFAPFVGVNHHSQLTLLRCGLISNEDTQTFTWLFRTWLECMEVDEGPLENSYKTMKYLLREITDWLEMKMTDLNISKNKSSCGNNLISRHSRVHDSTERGLVDKNSSVHMLDPKNSKMKGAPKKLRKKGPLEIGASKMKMIFSSSKEKNVPQSNIHDTSQNFIQAPKSRYPILDLSQATQYQPWLPGYGVNLVPTYGSSEQLNSMYPIVGQPEEQMSSNLIVNPRFHLPHHQYDR</sequence>
<evidence type="ECO:0000259" key="2">
    <source>
        <dbReference type="Pfam" id="PF10551"/>
    </source>
</evidence>
<dbReference type="Pfam" id="PF10551">
    <property type="entry name" value="MULE"/>
    <property type="match status" value="1"/>
</dbReference>
<accession>A0ABD1QAZ0</accession>
<evidence type="ECO:0000259" key="1">
    <source>
        <dbReference type="Pfam" id="PF03101"/>
    </source>
</evidence>
<dbReference type="PANTHER" id="PTHR47718:SF13">
    <property type="entry name" value="OS09G0290500 PROTEIN"/>
    <property type="match status" value="1"/>
</dbReference>
<feature type="domain" description="FAR1" evidence="1">
    <location>
        <begin position="36"/>
        <end position="105"/>
    </location>
</feature>
<dbReference type="Pfam" id="PF03101">
    <property type="entry name" value="FAR1"/>
    <property type="match status" value="1"/>
</dbReference>
<dbReference type="InterPro" id="IPR004330">
    <property type="entry name" value="FAR1_DNA_bnd_dom"/>
</dbReference>